<keyword evidence="3" id="KW-1185">Reference proteome</keyword>
<proteinExistence type="predicted"/>
<protein>
    <submittedName>
        <fullName evidence="2">AzlD domain-containing protein</fullName>
    </submittedName>
</protein>
<evidence type="ECO:0000313" key="2">
    <source>
        <dbReference type="EMBL" id="MBM1715386.1"/>
    </source>
</evidence>
<dbReference type="AlphaFoldDB" id="A0AAE2W0R8"/>
<keyword evidence="1" id="KW-0812">Transmembrane</keyword>
<dbReference type="RefSeq" id="WP_064224124.1">
    <property type="nucleotide sequence ID" value="NZ_JAFBRH010000011.1"/>
</dbReference>
<dbReference type="InterPro" id="IPR008407">
    <property type="entry name" value="Brnchd-chn_aa_trnsp_AzlD"/>
</dbReference>
<sequence>MTGAHWGVIGILALAAFGIRFIGLIAGSRISGSRFAWVLDEIPGLIVISLVAASLAGQSFQTWIAAAVAVAVAALTNHVIATMIAGAVVYAGLAAIWL</sequence>
<evidence type="ECO:0000313" key="3">
    <source>
        <dbReference type="Proteomes" id="UP000732193"/>
    </source>
</evidence>
<organism evidence="2 3">
    <name type="scientific">Sulfitobacter geojensis</name>
    <dbReference type="NCBI Taxonomy" id="1342299"/>
    <lineage>
        <taxon>Bacteria</taxon>
        <taxon>Pseudomonadati</taxon>
        <taxon>Pseudomonadota</taxon>
        <taxon>Alphaproteobacteria</taxon>
        <taxon>Rhodobacterales</taxon>
        <taxon>Roseobacteraceae</taxon>
        <taxon>Sulfitobacter</taxon>
    </lineage>
</organism>
<keyword evidence="1" id="KW-0472">Membrane</keyword>
<keyword evidence="1" id="KW-1133">Transmembrane helix</keyword>
<feature type="transmembrane region" description="Helical" evidence="1">
    <location>
        <begin position="63"/>
        <end position="96"/>
    </location>
</feature>
<feature type="transmembrane region" description="Helical" evidence="1">
    <location>
        <begin position="38"/>
        <end position="57"/>
    </location>
</feature>
<dbReference type="Proteomes" id="UP000732193">
    <property type="component" value="Unassembled WGS sequence"/>
</dbReference>
<evidence type="ECO:0000256" key="1">
    <source>
        <dbReference type="SAM" id="Phobius"/>
    </source>
</evidence>
<reference evidence="2 3" key="1">
    <citation type="submission" date="2021-01" db="EMBL/GenBank/DDBJ databases">
        <title>Diatom-associated Roseobacters Show Island Model of Population Structure.</title>
        <authorList>
            <person name="Qu L."/>
            <person name="Feng X."/>
            <person name="Chen Y."/>
            <person name="Li L."/>
            <person name="Wang X."/>
            <person name="Hu Z."/>
            <person name="Wang H."/>
            <person name="Luo H."/>
        </authorList>
    </citation>
    <scope>NUCLEOTIDE SEQUENCE [LARGE SCALE GENOMIC DNA]</scope>
    <source>
        <strain evidence="2 3">TR60-84</strain>
    </source>
</reference>
<gene>
    <name evidence="2" type="ORF">JQV55_17595</name>
</gene>
<feature type="transmembrane region" description="Helical" evidence="1">
    <location>
        <begin position="6"/>
        <end position="26"/>
    </location>
</feature>
<dbReference type="Pfam" id="PF05437">
    <property type="entry name" value="AzlD"/>
    <property type="match status" value="1"/>
</dbReference>
<accession>A0AAE2W0R8</accession>
<dbReference type="EMBL" id="JAFBRM010000005">
    <property type="protein sequence ID" value="MBM1715386.1"/>
    <property type="molecule type" value="Genomic_DNA"/>
</dbReference>
<name>A0AAE2W0R8_9RHOB</name>
<comment type="caution">
    <text evidence="2">The sequence shown here is derived from an EMBL/GenBank/DDBJ whole genome shotgun (WGS) entry which is preliminary data.</text>
</comment>